<gene>
    <name evidence="2" type="ORF">OIU77_017878</name>
</gene>
<dbReference type="Proteomes" id="UP001141253">
    <property type="component" value="Chromosome 16"/>
</dbReference>
<accession>A0ABQ8ZQY8</accession>
<evidence type="ECO:0000313" key="2">
    <source>
        <dbReference type="EMBL" id="KAJ6304085.1"/>
    </source>
</evidence>
<sequence length="91" mass="9906">MQSSQISKGKERKSLSLPVLISDGLGTKGSKSQGDGQTDDRTVADKEIPINAVSESGNFGMILYVSLLPEFLEHNQTLTCHSFDHSALHYI</sequence>
<feature type="compositionally biased region" description="Basic and acidic residues" evidence="1">
    <location>
        <begin position="38"/>
        <end position="47"/>
    </location>
</feature>
<evidence type="ECO:0000256" key="1">
    <source>
        <dbReference type="SAM" id="MobiDB-lite"/>
    </source>
</evidence>
<dbReference type="EMBL" id="JAPFFI010000027">
    <property type="protein sequence ID" value="KAJ6304085.1"/>
    <property type="molecule type" value="Genomic_DNA"/>
</dbReference>
<evidence type="ECO:0000313" key="3">
    <source>
        <dbReference type="Proteomes" id="UP001141253"/>
    </source>
</evidence>
<protein>
    <submittedName>
        <fullName evidence="2">Uncharacterized protein</fullName>
    </submittedName>
</protein>
<organism evidence="2 3">
    <name type="scientific">Salix suchowensis</name>
    <dbReference type="NCBI Taxonomy" id="1278906"/>
    <lineage>
        <taxon>Eukaryota</taxon>
        <taxon>Viridiplantae</taxon>
        <taxon>Streptophyta</taxon>
        <taxon>Embryophyta</taxon>
        <taxon>Tracheophyta</taxon>
        <taxon>Spermatophyta</taxon>
        <taxon>Magnoliopsida</taxon>
        <taxon>eudicotyledons</taxon>
        <taxon>Gunneridae</taxon>
        <taxon>Pentapetalae</taxon>
        <taxon>rosids</taxon>
        <taxon>fabids</taxon>
        <taxon>Malpighiales</taxon>
        <taxon>Salicaceae</taxon>
        <taxon>Saliceae</taxon>
        <taxon>Salix</taxon>
    </lineage>
</organism>
<keyword evidence="3" id="KW-1185">Reference proteome</keyword>
<comment type="caution">
    <text evidence="2">The sequence shown here is derived from an EMBL/GenBank/DDBJ whole genome shotgun (WGS) entry which is preliminary data.</text>
</comment>
<name>A0ABQ8ZQY8_9ROSI</name>
<proteinExistence type="predicted"/>
<reference evidence="2" key="2">
    <citation type="journal article" date="2023" name="Int. J. Mol. Sci.">
        <title>De Novo Assembly and Annotation of 11 Diverse Shrub Willow (Salix) Genomes Reveals Novel Gene Organization in Sex-Linked Regions.</title>
        <authorList>
            <person name="Hyden B."/>
            <person name="Feng K."/>
            <person name="Yates T.B."/>
            <person name="Jawdy S."/>
            <person name="Cereghino C."/>
            <person name="Smart L.B."/>
            <person name="Muchero W."/>
        </authorList>
    </citation>
    <scope>NUCLEOTIDE SEQUENCE</scope>
    <source>
        <tissue evidence="2">Shoot tip</tissue>
    </source>
</reference>
<feature type="region of interest" description="Disordered" evidence="1">
    <location>
        <begin position="1"/>
        <end position="47"/>
    </location>
</feature>
<reference evidence="2" key="1">
    <citation type="submission" date="2022-10" db="EMBL/GenBank/DDBJ databases">
        <authorList>
            <person name="Hyden B.L."/>
            <person name="Feng K."/>
            <person name="Yates T."/>
            <person name="Jawdy S."/>
            <person name="Smart L.B."/>
            <person name="Muchero W."/>
        </authorList>
    </citation>
    <scope>NUCLEOTIDE SEQUENCE</scope>
    <source>
        <tissue evidence="2">Shoot tip</tissue>
    </source>
</reference>